<dbReference type="EMBL" id="LCNM01000001">
    <property type="protein sequence ID" value="KKU56987.1"/>
    <property type="molecule type" value="Genomic_DNA"/>
</dbReference>
<comment type="caution">
    <text evidence="2">The sequence shown here is derived from an EMBL/GenBank/DDBJ whole genome shotgun (WGS) entry which is preliminary data.</text>
</comment>
<evidence type="ECO:0000313" key="3">
    <source>
        <dbReference type="Proteomes" id="UP000034607"/>
    </source>
</evidence>
<name>A0A0G1RIT6_9BACT</name>
<accession>A0A0G1RIT6</accession>
<proteinExistence type="predicted"/>
<reference evidence="2 3" key="1">
    <citation type="journal article" date="2015" name="Nature">
        <title>rRNA introns, odd ribosomes, and small enigmatic genomes across a large radiation of phyla.</title>
        <authorList>
            <person name="Brown C.T."/>
            <person name="Hug L.A."/>
            <person name="Thomas B.C."/>
            <person name="Sharon I."/>
            <person name="Castelle C.J."/>
            <person name="Singh A."/>
            <person name="Wilkins M.J."/>
            <person name="Williams K.H."/>
            <person name="Banfield J.F."/>
        </authorList>
    </citation>
    <scope>NUCLEOTIDE SEQUENCE [LARGE SCALE GENOMIC DNA]</scope>
</reference>
<dbReference type="Proteomes" id="UP000034607">
    <property type="component" value="Unassembled WGS sequence"/>
</dbReference>
<evidence type="ECO:0000256" key="1">
    <source>
        <dbReference type="SAM" id="MobiDB-lite"/>
    </source>
</evidence>
<sequence>MMDTNVVVTSGQITDELARQLNTQNESQVKEEEVLEGTVVDESFPGPTPTPVSSPAASKSAEDDLRSRIESGEWDNLDDLEAFRVRTPEGQLMARTESLDYRVRQLERRLPMLLNQHLHDAYIQVLKKIHALRKTKSALFYFFYKDSGQRDLNAP</sequence>
<gene>
    <name evidence="2" type="ORF">UX78_C0001G0040</name>
</gene>
<dbReference type="AlphaFoldDB" id="A0A0G1RIT6"/>
<feature type="region of interest" description="Disordered" evidence="1">
    <location>
        <begin position="19"/>
        <end position="66"/>
    </location>
</feature>
<organism evidence="2 3">
    <name type="scientific">Candidatus Amesbacteria bacterium GW2011_GWA2_47_11</name>
    <dbReference type="NCBI Taxonomy" id="1618357"/>
    <lineage>
        <taxon>Bacteria</taxon>
        <taxon>Candidatus Amesiibacteriota</taxon>
    </lineage>
</organism>
<protein>
    <submittedName>
        <fullName evidence="2">Uncharacterized protein</fullName>
    </submittedName>
</protein>
<evidence type="ECO:0000313" key="2">
    <source>
        <dbReference type="EMBL" id="KKU56987.1"/>
    </source>
</evidence>